<dbReference type="GO" id="GO:0005085">
    <property type="term" value="F:guanyl-nucleotide exchange factor activity"/>
    <property type="evidence" value="ECO:0007669"/>
    <property type="project" value="InterPro"/>
</dbReference>
<reference evidence="4 5" key="1">
    <citation type="journal article" date="2010" name="Cell">
        <title>The genome of Naegleria gruberi illuminates early eukaryotic versatility.</title>
        <authorList>
            <person name="Fritz-Laylin L.K."/>
            <person name="Prochnik S.E."/>
            <person name="Ginger M.L."/>
            <person name="Dacks J.B."/>
            <person name="Carpenter M.L."/>
            <person name="Field M.C."/>
            <person name="Kuo A."/>
            <person name="Paredez A."/>
            <person name="Chapman J."/>
            <person name="Pham J."/>
            <person name="Shu S."/>
            <person name="Neupane R."/>
            <person name="Cipriano M."/>
            <person name="Mancuso J."/>
            <person name="Tu H."/>
            <person name="Salamov A."/>
            <person name="Lindquist E."/>
            <person name="Shapiro H."/>
            <person name="Lucas S."/>
            <person name="Grigoriev I.V."/>
            <person name="Cande W.Z."/>
            <person name="Fulton C."/>
            <person name="Rokhsar D.S."/>
            <person name="Dawson S.C."/>
        </authorList>
    </citation>
    <scope>NUCLEOTIDE SEQUENCE [LARGE SCALE GENOMIC DNA]</scope>
    <source>
        <strain evidence="4 5">NEG-M</strain>
    </source>
</reference>
<dbReference type="Proteomes" id="UP000006671">
    <property type="component" value="Unassembled WGS sequence"/>
</dbReference>
<organism evidence="5">
    <name type="scientific">Naegleria gruberi</name>
    <name type="common">Amoeba</name>
    <dbReference type="NCBI Taxonomy" id="5762"/>
    <lineage>
        <taxon>Eukaryota</taxon>
        <taxon>Discoba</taxon>
        <taxon>Heterolobosea</taxon>
        <taxon>Tetramitia</taxon>
        <taxon>Eutetramitia</taxon>
        <taxon>Vahlkampfiidae</taxon>
        <taxon>Naegleria</taxon>
    </lineage>
</organism>
<evidence type="ECO:0000313" key="5">
    <source>
        <dbReference type="Proteomes" id="UP000006671"/>
    </source>
</evidence>
<dbReference type="InterPro" id="IPR051092">
    <property type="entry name" value="FYVE_RhoGEF_PH"/>
</dbReference>
<keyword evidence="1" id="KW-0175">Coiled coil</keyword>
<feature type="domain" description="DH" evidence="3">
    <location>
        <begin position="17"/>
        <end position="208"/>
    </location>
</feature>
<protein>
    <submittedName>
        <fullName evidence="4">RhoGEF domain-containing protein</fullName>
    </submittedName>
</protein>
<accession>D2VU12</accession>
<dbReference type="Gene3D" id="2.30.29.30">
    <property type="entry name" value="Pleckstrin-homology domain (PH domain)/Phosphotyrosine-binding domain (PTB)"/>
    <property type="match status" value="1"/>
</dbReference>
<evidence type="ECO:0000259" key="3">
    <source>
        <dbReference type="PROSITE" id="PS50010"/>
    </source>
</evidence>
<evidence type="ECO:0000256" key="2">
    <source>
        <dbReference type="SAM" id="MobiDB-lite"/>
    </source>
</evidence>
<dbReference type="KEGG" id="ngr:NAEGRDRAFT_81226"/>
<dbReference type="InterPro" id="IPR011993">
    <property type="entry name" value="PH-like_dom_sf"/>
</dbReference>
<dbReference type="CDD" id="cd00160">
    <property type="entry name" value="RhoGEF"/>
    <property type="match status" value="1"/>
</dbReference>
<sequence length="808" mass="93425">MSITTSTAESKHLKAGQRLNIMKEILDTEKNYIEELDILEDFYAKPLRELIGQKQKFITKELHSKIFKGDLVIIRKTNGELYGELIENFEMERANKVPNKTFGQIFLQYAPFIKGYTRYFNEFDNINATLEDIRKNNKPLQQWMDDQRREAKNKPLGGLLITPIQRVPRYKLLLTELVRYTSPYNKDYSMLQNALKEISEVATELNKKITENQNRGRLYAIGDMIKGRERLIELEPNKQIVKPGRMFYQEVNLTGVYSKKFNVNINNCTLLIFNNMFVLCKNNDSTRTTMADIDGRVTYDYEHLEFIFEPIVCEARVIEKSPDLYPFPWIIDIPSEEENRIEEDVATTGSKPTSSSGPLVDSEPKRTKHNINELYIFKKPLFQLVSQKDVYTLQFSGVEEKLDCLKAVHDAIDEQYKDCKLKDKENRRCPFLNYEKERIQFYSEKKVNPFPKEQVDESDTVAQLFTNYSYMLGKDLPKSSSKKKQEEMANIVNEKVLEELRQKFNSKCIEEQALGAFYATYDCCEADASQFQLNFHVGDIFILWQKVKKGKKWLLVQKTGLNFSPVRKMQLLDELLPNNLKDMKSVMRKQNLAKKKKPKTPKQVIAITDHYCKIEKEMEADKLYEEIALELNFLSLLSETSFGVSAKKSSERDKNEYKNQIRKSVHPSLLGAKKDEYKQNPETVFFKNIFNVSADRNQVGIVPTKVLSELPNQTFKTLITLMEKRDALEEKKIRNFTVSKKGPTTTTIGAGNSTPSTLSTGNSNSKTNSSNNTPTSPSTTTEQVSQSVDNLQTEGKRNRLFSIFTKNK</sequence>
<dbReference type="InterPro" id="IPR001331">
    <property type="entry name" value="GDS_CDC24_CS"/>
</dbReference>
<dbReference type="Pfam" id="PF00621">
    <property type="entry name" value="RhoGEF"/>
    <property type="match status" value="1"/>
</dbReference>
<dbReference type="SUPFAM" id="SSF48065">
    <property type="entry name" value="DBL homology domain (DH-domain)"/>
    <property type="match status" value="1"/>
</dbReference>
<evidence type="ECO:0000256" key="1">
    <source>
        <dbReference type="SAM" id="Coils"/>
    </source>
</evidence>
<dbReference type="Gene3D" id="1.20.900.10">
    <property type="entry name" value="Dbl homology (DH) domain"/>
    <property type="match status" value="1"/>
</dbReference>
<gene>
    <name evidence="4" type="ORF">NAEGRDRAFT_81226</name>
</gene>
<dbReference type="GO" id="GO:0035556">
    <property type="term" value="P:intracellular signal transduction"/>
    <property type="evidence" value="ECO:0007669"/>
    <property type="project" value="InterPro"/>
</dbReference>
<dbReference type="OMA" id="PWIIDIP"/>
<dbReference type="PANTHER" id="PTHR12673:SF159">
    <property type="entry name" value="LD03170P"/>
    <property type="match status" value="1"/>
</dbReference>
<feature type="coiled-coil region" evidence="1">
    <location>
        <begin position="188"/>
        <end position="215"/>
    </location>
</feature>
<feature type="region of interest" description="Disordered" evidence="2">
    <location>
        <begin position="739"/>
        <end position="794"/>
    </location>
</feature>
<dbReference type="AlphaFoldDB" id="D2VU12"/>
<dbReference type="PROSITE" id="PS00741">
    <property type="entry name" value="DH_1"/>
    <property type="match status" value="1"/>
</dbReference>
<dbReference type="EMBL" id="GG738897">
    <property type="protein sequence ID" value="EFC39752.1"/>
    <property type="molecule type" value="Genomic_DNA"/>
</dbReference>
<feature type="compositionally biased region" description="Polar residues" evidence="2">
    <location>
        <begin position="782"/>
        <end position="793"/>
    </location>
</feature>
<feature type="compositionally biased region" description="Low complexity" evidence="2">
    <location>
        <begin position="756"/>
        <end position="781"/>
    </location>
</feature>
<dbReference type="VEuPathDB" id="AmoebaDB:NAEGRDRAFT_81226"/>
<dbReference type="GeneID" id="8860849"/>
<dbReference type="PROSITE" id="PS50010">
    <property type="entry name" value="DH_2"/>
    <property type="match status" value="1"/>
</dbReference>
<dbReference type="InterPro" id="IPR035899">
    <property type="entry name" value="DBL_dom_sf"/>
</dbReference>
<feature type="compositionally biased region" description="Low complexity" evidence="2">
    <location>
        <begin position="347"/>
        <end position="358"/>
    </location>
</feature>
<feature type="region of interest" description="Disordered" evidence="2">
    <location>
        <begin position="341"/>
        <end position="363"/>
    </location>
</feature>
<dbReference type="SMART" id="SM00325">
    <property type="entry name" value="RhoGEF"/>
    <property type="match status" value="1"/>
</dbReference>
<evidence type="ECO:0000313" key="4">
    <source>
        <dbReference type="EMBL" id="EFC39752.1"/>
    </source>
</evidence>
<dbReference type="RefSeq" id="XP_002672496.1">
    <property type="nucleotide sequence ID" value="XM_002672450.1"/>
</dbReference>
<feature type="compositionally biased region" description="Polar residues" evidence="2">
    <location>
        <begin position="739"/>
        <end position="755"/>
    </location>
</feature>
<dbReference type="InParanoid" id="D2VU12"/>
<dbReference type="eggNOG" id="KOG4424">
    <property type="taxonomic scope" value="Eukaryota"/>
</dbReference>
<dbReference type="InterPro" id="IPR000219">
    <property type="entry name" value="DH_dom"/>
</dbReference>
<dbReference type="GO" id="GO:0005737">
    <property type="term" value="C:cytoplasm"/>
    <property type="evidence" value="ECO:0007669"/>
    <property type="project" value="TreeGrafter"/>
</dbReference>
<keyword evidence="5" id="KW-1185">Reference proteome</keyword>
<name>D2VU12_NAEGR</name>
<dbReference type="PANTHER" id="PTHR12673">
    <property type="entry name" value="FACIOGENITAL DYSPLASIA PROTEIN"/>
    <property type="match status" value="1"/>
</dbReference>
<proteinExistence type="predicted"/>
<dbReference type="OrthoDB" id="245697at2759"/>